<comment type="caution">
    <text evidence="1">The sequence shown here is derived from an EMBL/GenBank/DDBJ whole genome shotgun (WGS) entry which is preliminary data.</text>
</comment>
<name>K2G772_9BACT</name>
<sequence>MKNNEETITETQDWFTISSYPLLRIIKENDRHYTYESKDTEWVGVVVKVAKNEKSSAILKEEIIRIEAMRWEFISWPMLIAQWENFFVMRKYEISAREYVSALEGKISESHEDPREALRLLSILEWGFSSIIKGCREILKSWLREKERAIAEKEAKKRALKYLSKIIAEGFRQKIGNIVWFASEERKIPEIPVSLIIKAFLKFMSYNPSQNDIAINHACLHLDHLYVWDDESAEFVAIDWEHSALQPYRYEYLDEAYVFQNLLQRHSEQSALNFYIRFCGELTEKASHKDIKIETDKVRAIFIKKLLWWLYEMLSDKTNNPEPWEKIWLHLKYLEIFLENKDICSI</sequence>
<reference evidence="1" key="1">
    <citation type="journal article" date="2012" name="Science">
        <title>Fermentation, hydrogen, and sulfur metabolism in multiple uncultivated bacterial phyla.</title>
        <authorList>
            <person name="Wrighton K.C."/>
            <person name="Thomas B.C."/>
            <person name="Sharon I."/>
            <person name="Miller C.S."/>
            <person name="Castelle C.J."/>
            <person name="VerBerkmoes N.C."/>
            <person name="Wilkins M.J."/>
            <person name="Hettich R.L."/>
            <person name="Lipton M.S."/>
            <person name="Williams K.H."/>
            <person name="Long P.E."/>
            <person name="Banfield J.F."/>
        </authorList>
    </citation>
    <scope>NUCLEOTIDE SEQUENCE [LARGE SCALE GENOMIC DNA]</scope>
</reference>
<dbReference type="EMBL" id="AMFJ01000033">
    <property type="protein sequence ID" value="EKE30172.1"/>
    <property type="molecule type" value="Genomic_DNA"/>
</dbReference>
<proteinExistence type="predicted"/>
<protein>
    <submittedName>
        <fullName evidence="1">Uncharacterized protein</fullName>
    </submittedName>
</protein>
<dbReference type="AlphaFoldDB" id="K2G772"/>
<gene>
    <name evidence="1" type="ORF">ACD_2C00033G0013</name>
</gene>
<organism evidence="1">
    <name type="scientific">uncultured bacterium</name>
    <name type="common">gcode 4</name>
    <dbReference type="NCBI Taxonomy" id="1234023"/>
    <lineage>
        <taxon>Bacteria</taxon>
        <taxon>environmental samples</taxon>
    </lineage>
</organism>
<evidence type="ECO:0000313" key="1">
    <source>
        <dbReference type="EMBL" id="EKE30172.1"/>
    </source>
</evidence>
<accession>K2G772</accession>